<dbReference type="SUPFAM" id="SSF51445">
    <property type="entry name" value="(Trans)glycosidases"/>
    <property type="match status" value="1"/>
</dbReference>
<dbReference type="Pfam" id="PF13802">
    <property type="entry name" value="Gal_mutarotas_2"/>
    <property type="match status" value="1"/>
</dbReference>
<evidence type="ECO:0000256" key="2">
    <source>
        <dbReference type="ARBA" id="ARBA00004613"/>
    </source>
</evidence>
<gene>
    <name evidence="19" type="ORF">D9613_003527</name>
</gene>
<keyword evidence="9" id="KW-0119">Carbohydrate metabolism</keyword>
<keyword evidence="10 14" id="KW-0326">Glycosidase</keyword>
<evidence type="ECO:0000256" key="11">
    <source>
        <dbReference type="ARBA" id="ARBA00023316"/>
    </source>
</evidence>
<dbReference type="Pfam" id="PF21365">
    <property type="entry name" value="Glyco_hydro_31_3rd"/>
    <property type="match status" value="1"/>
</dbReference>
<dbReference type="InterPro" id="IPR011013">
    <property type="entry name" value="Gal_mutarotase_sf_dom"/>
</dbReference>
<dbReference type="Gene3D" id="2.60.40.1180">
    <property type="entry name" value="Golgi alpha-mannosidase II"/>
    <property type="match status" value="2"/>
</dbReference>
<keyword evidence="5" id="KW-0964">Secreted</keyword>
<evidence type="ECO:0000313" key="19">
    <source>
        <dbReference type="EMBL" id="KAF4614427.1"/>
    </source>
</evidence>
<dbReference type="CDD" id="cd06602">
    <property type="entry name" value="GH31_MGAM_SI_GAA"/>
    <property type="match status" value="1"/>
</dbReference>
<comment type="caution">
    <text evidence="19">The sequence shown here is derived from an EMBL/GenBank/DDBJ whole genome shotgun (WGS) entry which is preliminary data.</text>
</comment>
<reference evidence="19 20" key="1">
    <citation type="submission" date="2019-12" db="EMBL/GenBank/DDBJ databases">
        <authorList>
            <person name="Floudas D."/>
            <person name="Bentzer J."/>
            <person name="Ahren D."/>
            <person name="Johansson T."/>
            <person name="Persson P."/>
            <person name="Tunlid A."/>
        </authorList>
    </citation>
    <scope>NUCLEOTIDE SEQUENCE [LARGE SCALE GENOMIC DNA]</scope>
    <source>
        <strain evidence="19 20">CBS 102.39</strain>
    </source>
</reference>
<evidence type="ECO:0000259" key="16">
    <source>
        <dbReference type="Pfam" id="PF01055"/>
    </source>
</evidence>
<comment type="subcellular location">
    <subcellularLocation>
        <location evidence="2">Secreted</location>
    </subcellularLocation>
</comment>
<dbReference type="InterPro" id="IPR048395">
    <property type="entry name" value="Glyco_hydro_31_C"/>
</dbReference>
<keyword evidence="8" id="KW-0325">Glycoprotein</keyword>
<keyword evidence="11" id="KW-0961">Cell wall biogenesis/degradation</keyword>
<feature type="signal peptide" evidence="15">
    <location>
        <begin position="1"/>
        <end position="22"/>
    </location>
</feature>
<protein>
    <recommendedName>
        <fullName evidence="4">beta-glucosidase</fullName>
        <ecNumber evidence="4">3.2.1.21</ecNumber>
    </recommendedName>
</protein>
<dbReference type="AlphaFoldDB" id="A0A8H4VLY5"/>
<dbReference type="SUPFAM" id="SSF74650">
    <property type="entry name" value="Galactose mutarotase-like"/>
    <property type="match status" value="1"/>
</dbReference>
<comment type="function">
    <text evidence="13">Glucosidase involved in the degradation of cellulosic biomass. Has both alpha- and beta-glucosidase activity.</text>
</comment>
<dbReference type="GO" id="GO:0008422">
    <property type="term" value="F:beta-glucosidase activity"/>
    <property type="evidence" value="ECO:0007669"/>
    <property type="project" value="UniProtKB-EC"/>
</dbReference>
<dbReference type="EMBL" id="JAACJL010000044">
    <property type="protein sequence ID" value="KAF4614427.1"/>
    <property type="molecule type" value="Genomic_DNA"/>
</dbReference>
<feature type="domain" description="Glycosyl hydrolase family 31 C-terminal" evidence="18">
    <location>
        <begin position="700"/>
        <end position="788"/>
    </location>
</feature>
<evidence type="ECO:0000256" key="3">
    <source>
        <dbReference type="ARBA" id="ARBA00007806"/>
    </source>
</evidence>
<comment type="similarity">
    <text evidence="3 14">Belongs to the glycosyl hydrolase 31 family.</text>
</comment>
<evidence type="ECO:0000256" key="6">
    <source>
        <dbReference type="ARBA" id="ARBA00022729"/>
    </source>
</evidence>
<evidence type="ECO:0000256" key="13">
    <source>
        <dbReference type="ARBA" id="ARBA00025512"/>
    </source>
</evidence>
<organism evidence="19 20">
    <name type="scientific">Agrocybe pediades</name>
    <dbReference type="NCBI Taxonomy" id="84607"/>
    <lineage>
        <taxon>Eukaryota</taxon>
        <taxon>Fungi</taxon>
        <taxon>Dikarya</taxon>
        <taxon>Basidiomycota</taxon>
        <taxon>Agaricomycotina</taxon>
        <taxon>Agaricomycetes</taxon>
        <taxon>Agaricomycetidae</taxon>
        <taxon>Agaricales</taxon>
        <taxon>Agaricineae</taxon>
        <taxon>Strophariaceae</taxon>
        <taxon>Agrocybe</taxon>
    </lineage>
</organism>
<evidence type="ECO:0000256" key="1">
    <source>
        <dbReference type="ARBA" id="ARBA00000448"/>
    </source>
</evidence>
<dbReference type="Gene3D" id="3.20.20.80">
    <property type="entry name" value="Glycosidases"/>
    <property type="match status" value="1"/>
</dbReference>
<feature type="domain" description="Glycoside hydrolase family 31 N-terminal" evidence="17">
    <location>
        <begin position="103"/>
        <end position="225"/>
    </location>
</feature>
<evidence type="ECO:0000256" key="9">
    <source>
        <dbReference type="ARBA" id="ARBA00023277"/>
    </source>
</evidence>
<dbReference type="Proteomes" id="UP000521872">
    <property type="component" value="Unassembled WGS sequence"/>
</dbReference>
<evidence type="ECO:0000256" key="15">
    <source>
        <dbReference type="SAM" id="SignalP"/>
    </source>
</evidence>
<keyword evidence="7 14" id="KW-0378">Hydrolase</keyword>
<evidence type="ECO:0000259" key="17">
    <source>
        <dbReference type="Pfam" id="PF13802"/>
    </source>
</evidence>
<evidence type="ECO:0000259" key="18">
    <source>
        <dbReference type="Pfam" id="PF21365"/>
    </source>
</evidence>
<dbReference type="EC" id="3.2.1.21" evidence="4"/>
<dbReference type="SUPFAM" id="SSF51011">
    <property type="entry name" value="Glycosyl hydrolase domain"/>
    <property type="match status" value="1"/>
</dbReference>
<keyword evidence="20" id="KW-1185">Reference proteome</keyword>
<dbReference type="PANTHER" id="PTHR22762">
    <property type="entry name" value="ALPHA-GLUCOSIDASE"/>
    <property type="match status" value="1"/>
</dbReference>
<dbReference type="InterPro" id="IPR025887">
    <property type="entry name" value="Glyco_hydro_31_N_dom"/>
</dbReference>
<dbReference type="InterPro" id="IPR013780">
    <property type="entry name" value="Glyco_hydro_b"/>
</dbReference>
<evidence type="ECO:0000256" key="8">
    <source>
        <dbReference type="ARBA" id="ARBA00023180"/>
    </source>
</evidence>
<evidence type="ECO:0000256" key="10">
    <source>
        <dbReference type="ARBA" id="ARBA00023295"/>
    </source>
</evidence>
<evidence type="ECO:0000313" key="20">
    <source>
        <dbReference type="Proteomes" id="UP000521872"/>
    </source>
</evidence>
<dbReference type="InterPro" id="IPR017853">
    <property type="entry name" value="GH"/>
</dbReference>
<evidence type="ECO:0000256" key="7">
    <source>
        <dbReference type="ARBA" id="ARBA00022801"/>
    </source>
</evidence>
<dbReference type="Pfam" id="PF01055">
    <property type="entry name" value="Glyco_hydro_31_2nd"/>
    <property type="match status" value="1"/>
</dbReference>
<dbReference type="Gene3D" id="2.60.40.1760">
    <property type="entry name" value="glycosyl hydrolase (family 31)"/>
    <property type="match status" value="1"/>
</dbReference>
<dbReference type="GO" id="GO:0071555">
    <property type="term" value="P:cell wall organization"/>
    <property type="evidence" value="ECO:0007669"/>
    <property type="project" value="UniProtKB-KW"/>
</dbReference>
<feature type="chain" id="PRO_5034933291" description="beta-glucosidase" evidence="15">
    <location>
        <begin position="23"/>
        <end position="915"/>
    </location>
</feature>
<dbReference type="CDD" id="cd14752">
    <property type="entry name" value="GH31_N"/>
    <property type="match status" value="1"/>
</dbReference>
<dbReference type="GO" id="GO:0005576">
    <property type="term" value="C:extracellular region"/>
    <property type="evidence" value="ECO:0007669"/>
    <property type="project" value="UniProtKB-SubCell"/>
</dbReference>
<sequence>MAKRHMFRQFLTLLLCATSIFASDVNPDVLDACPGYKATNVKSGPNGISANLVLSGKACNVFGEDIAKLSLNVVYETADRIHVKISDPSASRYEVPESVLPRPDDQHPVAAQSANIQFNFTASPFGFSVYRTKTREVLFSTAGHPIIFEPQYLRLKTQLGKDANIYGLGEHSNPFRLPPDNTTLTLWSRDAYGIPSGTNLYGNHPIYFEHRVTGTHGVLFLNSNGMDIKLRTDTTVPTLEYNVIGGVLDFYFLAGSETDPTAVARQYAEIVGTPAEVPYWSFGLHQCRFGYRNFVDIANVISRYAAAEIPLETMWTDIDYMDRRRVFTVDPNYFPMERMRDIVDYLHSHNQRYVLMTDPAVAYLPAGGYAPYDHGKALDVWLKAPNGSESLGLVWPGVTVFPDWFHPDIQQYWSGEFQSFYNPQTGVDIDGAWIDMNEPSNFCIYPCADPFEQAVEMDFPPPRPNRPPDPNTPIFVNMTTLIRRNGEDDLLATPYSVQPTSRNSVALRRQDANDSLLNPPYAINNAQGALSSRTAFTNIRHANGLLEYDTHNLYGTMMSVATRNAMLARRPGKRTLVITRSTFPGAGAHVGKWLGDNFSDWEHYRNSIAGMLGFASVYQVPMVGSDICGYALNTTETLCARWAMLGAFYPFMRNHNIDNATSQEFYVWPSVTQAAKNGLDMRFRLLDYFYTAFHRAHTDGTPVLNPLFFKYPKDPNTFPIDLQFFFGDSILVSPVTEENATSVQIYLPNDIFYDFLTLSPVRGQARFINLTNVEFTQIPVHIKGGVVLPLRENSTMTTTQLRQTDFELVVAPDLDGNASGELYVDDGESITPPSSTSVSFNFKNGKLTVTGRFGFDVGVGVKRVRFLGVDKTPTKVVMDAKEIGKGDISYDGETKVLDVVVGAEKFDKAFSVEYH</sequence>
<name>A0A8H4VLY5_9AGAR</name>
<comment type="catalytic activity">
    <reaction evidence="1">
        <text>Hydrolysis of terminal, non-reducing beta-D-glucosyl residues with release of beta-D-glucose.</text>
        <dbReference type="EC" id="3.2.1.21"/>
    </reaction>
</comment>
<keyword evidence="6 15" id="KW-0732">Signal</keyword>
<feature type="domain" description="Glycoside hydrolase family 31 TIM barrel" evidence="16">
    <location>
        <begin position="274"/>
        <end position="692"/>
    </location>
</feature>
<evidence type="ECO:0000256" key="5">
    <source>
        <dbReference type="ARBA" id="ARBA00022525"/>
    </source>
</evidence>
<dbReference type="InterPro" id="IPR000322">
    <property type="entry name" value="Glyco_hydro_31_TIM"/>
</dbReference>
<dbReference type="GO" id="GO:0000272">
    <property type="term" value="P:polysaccharide catabolic process"/>
    <property type="evidence" value="ECO:0007669"/>
    <property type="project" value="UniProtKB-KW"/>
</dbReference>
<evidence type="ECO:0000256" key="14">
    <source>
        <dbReference type="RuleBase" id="RU361185"/>
    </source>
</evidence>
<keyword evidence="12" id="KW-0624">Polysaccharide degradation</keyword>
<dbReference type="PANTHER" id="PTHR22762:SF67">
    <property type="entry name" value="ALPHA_BETA-GLUCOSIDASE AGDC-RELATED"/>
    <property type="match status" value="1"/>
</dbReference>
<accession>A0A8H4VLY5</accession>
<proteinExistence type="inferred from homology"/>
<evidence type="ECO:0000256" key="12">
    <source>
        <dbReference type="ARBA" id="ARBA00023326"/>
    </source>
</evidence>
<evidence type="ECO:0000256" key="4">
    <source>
        <dbReference type="ARBA" id="ARBA00012744"/>
    </source>
</evidence>
<dbReference type="GO" id="GO:0030246">
    <property type="term" value="F:carbohydrate binding"/>
    <property type="evidence" value="ECO:0007669"/>
    <property type="project" value="InterPro"/>
</dbReference>